<gene>
    <name evidence="2" type="ORF">JOF29_000231</name>
</gene>
<protein>
    <submittedName>
        <fullName evidence="2">Uncharacterized protein</fullName>
    </submittedName>
</protein>
<evidence type="ECO:0000313" key="2">
    <source>
        <dbReference type="EMBL" id="MBP2349148.1"/>
    </source>
</evidence>
<proteinExistence type="predicted"/>
<evidence type="ECO:0000256" key="1">
    <source>
        <dbReference type="SAM" id="MobiDB-lite"/>
    </source>
</evidence>
<dbReference type="RefSeq" id="WP_209692355.1">
    <property type="nucleotide sequence ID" value="NZ_JAGINT010000001.1"/>
</dbReference>
<sequence>MVYEEPENPYAQTYLNFLNYTAGHELTVVHDDGLYRHLRMRDPQMGGIWSWDVVTWPGHLATSGDLASGFVFARIEDMLDFFNRAGHRSHYSDGAPSIDFAYWAEKIVGRDCYHGVRKYSHNIFVRYVTHTLQEDSVLGVDAQIDYEKTVEIARRVTARNGVHYEDYLEHQRQNSSLAHLDIDGNSADEEQYFGLPIPETSPADRRQELIDDACQVESRREDAHQWLNDHDDCLGQDTWEWDLSDYDTSFITACYALDKTVQGLDGTPRRERRSCFPVRRSHHTHQDSGLTCPNTVSSPNWTPATSIATPVVRDFAWMRPAP</sequence>
<dbReference type="Proteomes" id="UP000755585">
    <property type="component" value="Unassembled WGS sequence"/>
</dbReference>
<comment type="caution">
    <text evidence="2">The sequence shown here is derived from an EMBL/GenBank/DDBJ whole genome shotgun (WGS) entry which is preliminary data.</text>
</comment>
<evidence type="ECO:0000313" key="3">
    <source>
        <dbReference type="Proteomes" id="UP000755585"/>
    </source>
</evidence>
<name>A0ABS4UC16_9ACTN</name>
<dbReference type="EMBL" id="JAGINT010000001">
    <property type="protein sequence ID" value="MBP2349148.1"/>
    <property type="molecule type" value="Genomic_DNA"/>
</dbReference>
<organism evidence="2 3">
    <name type="scientific">Kribbella aluminosa</name>
    <dbReference type="NCBI Taxonomy" id="416017"/>
    <lineage>
        <taxon>Bacteria</taxon>
        <taxon>Bacillati</taxon>
        <taxon>Actinomycetota</taxon>
        <taxon>Actinomycetes</taxon>
        <taxon>Propionibacteriales</taxon>
        <taxon>Kribbellaceae</taxon>
        <taxon>Kribbella</taxon>
    </lineage>
</organism>
<accession>A0ABS4UC16</accession>
<feature type="compositionally biased region" description="Polar residues" evidence="1">
    <location>
        <begin position="287"/>
        <end position="304"/>
    </location>
</feature>
<reference evidence="2 3" key="1">
    <citation type="submission" date="2021-03" db="EMBL/GenBank/DDBJ databases">
        <title>Sequencing the genomes of 1000 actinobacteria strains.</title>
        <authorList>
            <person name="Klenk H.-P."/>
        </authorList>
    </citation>
    <scope>NUCLEOTIDE SEQUENCE [LARGE SCALE GENOMIC DNA]</scope>
    <source>
        <strain evidence="2 3">DSM 18824</strain>
    </source>
</reference>
<feature type="region of interest" description="Disordered" evidence="1">
    <location>
        <begin position="282"/>
        <end position="304"/>
    </location>
</feature>
<keyword evidence="3" id="KW-1185">Reference proteome</keyword>